<name>A0A1Y2JQC8_BRAJP</name>
<proteinExistence type="predicted"/>
<dbReference type="EMBL" id="NAFL01000248">
    <property type="protein sequence ID" value="OSJ32569.1"/>
    <property type="molecule type" value="Genomic_DNA"/>
</dbReference>
<dbReference type="Proteomes" id="UP000193335">
    <property type="component" value="Unassembled WGS sequence"/>
</dbReference>
<dbReference type="RefSeq" id="WP_085401183.1">
    <property type="nucleotide sequence ID" value="NZ_NAFL01000248.1"/>
</dbReference>
<gene>
    <name evidence="1" type="ORF">BSZ19_18640</name>
</gene>
<evidence type="ECO:0000313" key="1">
    <source>
        <dbReference type="EMBL" id="OSJ32569.1"/>
    </source>
</evidence>
<dbReference type="AlphaFoldDB" id="A0A1Y2JQC8"/>
<reference evidence="1 2" key="1">
    <citation type="submission" date="2017-03" db="EMBL/GenBank/DDBJ databases">
        <title>Whole genome sequences of fourteen strains of Bradyrhizobium canariense and one strain of Bradyrhizobium japonicum isolated from Lupinus (Papilionoideae: Genisteae) species in Algeria.</title>
        <authorList>
            <person name="Crovadore J."/>
            <person name="Chekireb D."/>
            <person name="Brachmann A."/>
            <person name="Chablais R."/>
            <person name="Cochard B."/>
            <person name="Lefort F."/>
        </authorList>
    </citation>
    <scope>NUCLEOTIDE SEQUENCE [LARGE SCALE GENOMIC DNA]</scope>
    <source>
        <strain evidence="1 2">UBMA197</strain>
    </source>
</reference>
<evidence type="ECO:0000313" key="2">
    <source>
        <dbReference type="Proteomes" id="UP000193335"/>
    </source>
</evidence>
<comment type="caution">
    <text evidence="1">The sequence shown here is derived from an EMBL/GenBank/DDBJ whole genome shotgun (WGS) entry which is preliminary data.</text>
</comment>
<accession>A0A1Y2JQC8</accession>
<organism evidence="1 2">
    <name type="scientific">Bradyrhizobium japonicum</name>
    <dbReference type="NCBI Taxonomy" id="375"/>
    <lineage>
        <taxon>Bacteria</taxon>
        <taxon>Pseudomonadati</taxon>
        <taxon>Pseudomonadota</taxon>
        <taxon>Alphaproteobacteria</taxon>
        <taxon>Hyphomicrobiales</taxon>
        <taxon>Nitrobacteraceae</taxon>
        <taxon>Bradyrhizobium</taxon>
    </lineage>
</organism>
<sequence>MAGRRCADWRFPTPKQARIEETARRLAEAQRGRVSVDDKEAWWASVLADPRAETRKPIASRTIEEIRDSELRVECLKCFRVVAITREEALRSYDGGSLWKEVAMRLLADGCQSRTGRHEEDGCWPDFRG</sequence>
<protein>
    <submittedName>
        <fullName evidence="1">Uncharacterized protein</fullName>
    </submittedName>
</protein>